<evidence type="ECO:0000256" key="1">
    <source>
        <dbReference type="ARBA" id="ARBA00023015"/>
    </source>
</evidence>
<evidence type="ECO:0000256" key="3">
    <source>
        <dbReference type="ARBA" id="ARBA00023163"/>
    </source>
</evidence>
<dbReference type="InterPro" id="IPR032687">
    <property type="entry name" value="AraC-type_N"/>
</dbReference>
<evidence type="ECO:0000313" key="6">
    <source>
        <dbReference type="Proteomes" id="UP000198992"/>
    </source>
</evidence>
<feature type="domain" description="HTH araC/xylS-type" evidence="4">
    <location>
        <begin position="254"/>
        <end position="351"/>
    </location>
</feature>
<dbReference type="PANTHER" id="PTHR47894:SF1">
    <property type="entry name" value="HTH-TYPE TRANSCRIPTIONAL REGULATOR VQSM"/>
    <property type="match status" value="1"/>
</dbReference>
<dbReference type="RefSeq" id="WP_171947809.1">
    <property type="nucleotide sequence ID" value="NZ_FNTH01000001.1"/>
</dbReference>
<accession>A0A1H4YXD7</accession>
<keyword evidence="2 5" id="KW-0238">DNA-binding</keyword>
<dbReference type="Gene3D" id="1.10.10.60">
    <property type="entry name" value="Homeodomain-like"/>
    <property type="match status" value="1"/>
</dbReference>
<dbReference type="InterPro" id="IPR009057">
    <property type="entry name" value="Homeodomain-like_sf"/>
</dbReference>
<dbReference type="SMART" id="SM00342">
    <property type="entry name" value="HTH_ARAC"/>
    <property type="match status" value="1"/>
</dbReference>
<sequence>MSERLNELARRCLRTGPEDKVYQVVKLAMVIDALAAERISVEDALAGVSISREAASSPATRVSLNQIVECYRNANKLTHDPHFAYNAGLRFHFTDYGMYGFAMISSTNYRRTMQFAMQYHQLATPLAEIDLKEESGCGIWTITPMAHPHIDASLYRFLLEMQFGITLSLHRDFMGPSFAAQEFHVTYDAPDDAAKYSEMFGCPVLFSQPENQLRFDAAWLDRTPNLGNEITYLTVVELCDRLMEDLQLRLGLAGKVRQLLLTNLMRPVSFSDVASNLNMSARTLRRKLREEKTSFRNLVDELRMEVAIRYLRETDLTVEHISELLGFSDVTNFRQAFRRWTDAAPHKFRKVSGEGIRLIT</sequence>
<dbReference type="Pfam" id="PF12625">
    <property type="entry name" value="Arabinose_bd"/>
    <property type="match status" value="1"/>
</dbReference>
<name>A0A1H4YXD7_9BRAD</name>
<dbReference type="PANTHER" id="PTHR47894">
    <property type="entry name" value="HTH-TYPE TRANSCRIPTIONAL REGULATOR GADX"/>
    <property type="match status" value="1"/>
</dbReference>
<dbReference type="SUPFAM" id="SSF46689">
    <property type="entry name" value="Homeodomain-like"/>
    <property type="match status" value="1"/>
</dbReference>
<dbReference type="GO" id="GO:0003700">
    <property type="term" value="F:DNA-binding transcription factor activity"/>
    <property type="evidence" value="ECO:0007669"/>
    <property type="project" value="InterPro"/>
</dbReference>
<reference evidence="5 6" key="1">
    <citation type="submission" date="2016-10" db="EMBL/GenBank/DDBJ databases">
        <authorList>
            <person name="de Groot N.N."/>
        </authorList>
    </citation>
    <scope>NUCLEOTIDE SEQUENCE [LARGE SCALE GENOMIC DNA]</scope>
    <source>
        <strain evidence="5 6">MT12</strain>
    </source>
</reference>
<protein>
    <submittedName>
        <fullName evidence="5">AraC-type DNA-binding protein</fullName>
    </submittedName>
</protein>
<dbReference type="PROSITE" id="PS01124">
    <property type="entry name" value="HTH_ARAC_FAMILY_2"/>
    <property type="match status" value="1"/>
</dbReference>
<proteinExistence type="predicted"/>
<evidence type="ECO:0000313" key="5">
    <source>
        <dbReference type="EMBL" id="SED21681.1"/>
    </source>
</evidence>
<dbReference type="EMBL" id="FNTH01000001">
    <property type="protein sequence ID" value="SED21681.1"/>
    <property type="molecule type" value="Genomic_DNA"/>
</dbReference>
<organism evidence="5 6">
    <name type="scientific">Bradyrhizobium erythrophlei</name>
    <dbReference type="NCBI Taxonomy" id="1437360"/>
    <lineage>
        <taxon>Bacteria</taxon>
        <taxon>Pseudomonadati</taxon>
        <taxon>Pseudomonadota</taxon>
        <taxon>Alphaproteobacteria</taxon>
        <taxon>Hyphomicrobiales</taxon>
        <taxon>Nitrobacteraceae</taxon>
        <taxon>Bradyrhizobium</taxon>
    </lineage>
</organism>
<keyword evidence="1" id="KW-0805">Transcription regulation</keyword>
<evidence type="ECO:0000259" key="4">
    <source>
        <dbReference type="PROSITE" id="PS01124"/>
    </source>
</evidence>
<evidence type="ECO:0000256" key="2">
    <source>
        <dbReference type="ARBA" id="ARBA00023125"/>
    </source>
</evidence>
<dbReference type="GO" id="GO:0000976">
    <property type="term" value="F:transcription cis-regulatory region binding"/>
    <property type="evidence" value="ECO:0007669"/>
    <property type="project" value="TreeGrafter"/>
</dbReference>
<gene>
    <name evidence="5" type="ORF">SAMN05444164_4108</name>
</gene>
<dbReference type="InterPro" id="IPR018060">
    <property type="entry name" value="HTH_AraC"/>
</dbReference>
<keyword evidence="3" id="KW-0804">Transcription</keyword>
<dbReference type="Proteomes" id="UP000198992">
    <property type="component" value="Unassembled WGS sequence"/>
</dbReference>
<dbReference type="Pfam" id="PF12833">
    <property type="entry name" value="HTH_18"/>
    <property type="match status" value="1"/>
</dbReference>
<dbReference type="GO" id="GO:0005829">
    <property type="term" value="C:cytosol"/>
    <property type="evidence" value="ECO:0007669"/>
    <property type="project" value="TreeGrafter"/>
</dbReference>
<dbReference type="AlphaFoldDB" id="A0A1H4YXD7"/>